<evidence type="ECO:0000259" key="5">
    <source>
        <dbReference type="PROSITE" id="PS50893"/>
    </source>
</evidence>
<evidence type="ECO:0000256" key="4">
    <source>
        <dbReference type="ARBA" id="ARBA00038388"/>
    </source>
</evidence>
<comment type="similarity">
    <text evidence="4">Belongs to the ABC transporter superfamily. Macrolide exporter (TC 3.A.1.122) family.</text>
</comment>
<dbReference type="PANTHER" id="PTHR24220:SF86">
    <property type="entry name" value="ABC TRANSPORTER ABCH.1"/>
    <property type="match status" value="1"/>
</dbReference>
<dbReference type="GO" id="GO:0098796">
    <property type="term" value="C:membrane protein complex"/>
    <property type="evidence" value="ECO:0007669"/>
    <property type="project" value="UniProtKB-ARBA"/>
</dbReference>
<evidence type="ECO:0000256" key="3">
    <source>
        <dbReference type="ARBA" id="ARBA00022840"/>
    </source>
</evidence>
<reference evidence="6 7" key="1">
    <citation type="journal article" date="1998" name="Nature">
        <title>The complete genome of the hyperthermophilic bacterium Aquifex aeolicus.</title>
        <authorList>
            <person name="Deckert G."/>
            <person name="Warren P.V."/>
            <person name="Gaasterland T."/>
            <person name="Young W.G."/>
            <person name="Lenox A.L."/>
            <person name="Graham D.E."/>
            <person name="Overbeek R."/>
            <person name="Snead M.A."/>
            <person name="Keller M."/>
            <person name="Aujay M."/>
            <person name="Huber R."/>
            <person name="Feldman R.A."/>
            <person name="Short J.M."/>
            <person name="Olson G.J."/>
            <person name="Swanson R.V."/>
        </authorList>
    </citation>
    <scope>NUCLEOTIDE SEQUENCE [LARGE SCALE GENOMIC DNA]</scope>
    <source>
        <strain evidence="6 7">VF5</strain>
    </source>
</reference>
<feature type="domain" description="ABC transporter" evidence="5">
    <location>
        <begin position="4"/>
        <end position="219"/>
    </location>
</feature>
<evidence type="ECO:0000313" key="6">
    <source>
        <dbReference type="EMBL" id="AAC06694.1"/>
    </source>
</evidence>
<keyword evidence="2" id="KW-0547">Nucleotide-binding</keyword>
<evidence type="ECO:0000256" key="1">
    <source>
        <dbReference type="ARBA" id="ARBA00022448"/>
    </source>
</evidence>
<keyword evidence="1" id="KW-0813">Transport</keyword>
<dbReference type="HOGENOM" id="CLU_000604_1_22_0"/>
<dbReference type="GO" id="GO:0016887">
    <property type="term" value="F:ATP hydrolysis activity"/>
    <property type="evidence" value="ECO:0007669"/>
    <property type="project" value="InterPro"/>
</dbReference>
<dbReference type="PANTHER" id="PTHR24220">
    <property type="entry name" value="IMPORT ATP-BINDING PROTEIN"/>
    <property type="match status" value="1"/>
</dbReference>
<dbReference type="AlphaFoldDB" id="O66733"/>
<name>O66733_AQUAE</name>
<dbReference type="InterPro" id="IPR003593">
    <property type="entry name" value="AAA+_ATPase"/>
</dbReference>
<keyword evidence="7" id="KW-1185">Reference proteome</keyword>
<dbReference type="GO" id="GO:0022857">
    <property type="term" value="F:transmembrane transporter activity"/>
    <property type="evidence" value="ECO:0000318"/>
    <property type="project" value="GO_Central"/>
</dbReference>
<sequence>MKVVELKNVKKIYPDGTIALKGVSLSVEEGEFLGVMGPSGSGKSTLLHLIGGLDKPSEGIVKVFGKEINHLDEDELAEMRKRKIAYVFQFYYLLEDFSVLENLTLIGELAGIKNPKKKALELLDFLRLSHRINHKPYQLSGGEQQRVAIGRALMVEPKLILADEPTGNLDSKEGFRIFELFKELNEKGITFVVATHNDSLKPFFGRIINLRDGEIVTQR</sequence>
<dbReference type="EMBL" id="AE000657">
    <property type="protein sequence ID" value="AAC06694.1"/>
    <property type="molecule type" value="Genomic_DNA"/>
</dbReference>
<dbReference type="OrthoDB" id="9802264at2"/>
<dbReference type="InterPro" id="IPR003439">
    <property type="entry name" value="ABC_transporter-like_ATP-bd"/>
</dbReference>
<dbReference type="PROSITE" id="PS00211">
    <property type="entry name" value="ABC_TRANSPORTER_1"/>
    <property type="match status" value="1"/>
</dbReference>
<organism evidence="6 7">
    <name type="scientific">Aquifex aeolicus (strain VF5)</name>
    <dbReference type="NCBI Taxonomy" id="224324"/>
    <lineage>
        <taxon>Bacteria</taxon>
        <taxon>Pseudomonadati</taxon>
        <taxon>Aquificota</taxon>
        <taxon>Aquificia</taxon>
        <taxon>Aquificales</taxon>
        <taxon>Aquificaceae</taxon>
        <taxon>Aquifex</taxon>
    </lineage>
</organism>
<dbReference type="InterPro" id="IPR017871">
    <property type="entry name" value="ABC_transporter-like_CS"/>
</dbReference>
<dbReference type="InterPro" id="IPR017911">
    <property type="entry name" value="MacB-like_ATP-bd"/>
</dbReference>
<dbReference type="InterPro" id="IPR015854">
    <property type="entry name" value="ABC_transpr_LolD-like"/>
</dbReference>
<evidence type="ECO:0000256" key="2">
    <source>
        <dbReference type="ARBA" id="ARBA00022741"/>
    </source>
</evidence>
<dbReference type="Proteomes" id="UP000000798">
    <property type="component" value="Chromosome"/>
</dbReference>
<dbReference type="SMART" id="SM00382">
    <property type="entry name" value="AAA"/>
    <property type="match status" value="1"/>
</dbReference>
<dbReference type="PIR" id="A70338">
    <property type="entry name" value="A70338"/>
</dbReference>
<dbReference type="Gene3D" id="3.40.50.300">
    <property type="entry name" value="P-loop containing nucleotide triphosphate hydrolases"/>
    <property type="match status" value="1"/>
</dbReference>
<dbReference type="FunFam" id="3.40.50.300:FF:000032">
    <property type="entry name" value="Export ABC transporter ATP-binding protein"/>
    <property type="match status" value="1"/>
</dbReference>
<dbReference type="SUPFAM" id="SSF52540">
    <property type="entry name" value="P-loop containing nucleoside triphosphate hydrolases"/>
    <property type="match status" value="1"/>
</dbReference>
<dbReference type="STRING" id="224324.aq_417"/>
<dbReference type="EnsemblBacteria" id="AAC06694">
    <property type="protein sequence ID" value="AAC06694"/>
    <property type="gene ID" value="aq_417"/>
</dbReference>
<dbReference type="InParanoid" id="O66733"/>
<dbReference type="InterPro" id="IPR027417">
    <property type="entry name" value="P-loop_NTPase"/>
</dbReference>
<protein>
    <submittedName>
        <fullName evidence="6">ABC transporter</fullName>
    </submittedName>
</protein>
<proteinExistence type="inferred from homology"/>
<dbReference type="KEGG" id="aae:aq_417"/>
<dbReference type="GO" id="GO:0005886">
    <property type="term" value="C:plasma membrane"/>
    <property type="evidence" value="ECO:0000318"/>
    <property type="project" value="GO_Central"/>
</dbReference>
<dbReference type="Pfam" id="PF00005">
    <property type="entry name" value="ABC_tran"/>
    <property type="match status" value="1"/>
</dbReference>
<evidence type="ECO:0000313" key="7">
    <source>
        <dbReference type="Proteomes" id="UP000000798"/>
    </source>
</evidence>
<accession>O66733</accession>
<dbReference type="CDD" id="cd03255">
    <property type="entry name" value="ABC_MJ0796_LolCDE_FtsE"/>
    <property type="match status" value="1"/>
</dbReference>
<dbReference type="RefSeq" id="WP_010880231.1">
    <property type="nucleotide sequence ID" value="NC_000918.1"/>
</dbReference>
<dbReference type="PROSITE" id="PS50893">
    <property type="entry name" value="ABC_TRANSPORTER_2"/>
    <property type="match status" value="1"/>
</dbReference>
<keyword evidence="3" id="KW-0067">ATP-binding</keyword>
<dbReference type="eggNOG" id="COG1136">
    <property type="taxonomic scope" value="Bacteria"/>
</dbReference>
<dbReference type="GO" id="GO:0005524">
    <property type="term" value="F:ATP binding"/>
    <property type="evidence" value="ECO:0007669"/>
    <property type="project" value="UniProtKB-KW"/>
</dbReference>
<gene>
    <name evidence="6" type="primary">abcT6</name>
    <name evidence="6" type="ordered locus">aq_417</name>
</gene>
<dbReference type="GO" id="GO:0055085">
    <property type="term" value="P:transmembrane transport"/>
    <property type="evidence" value="ECO:0000318"/>
    <property type="project" value="GO_Central"/>
</dbReference>